<dbReference type="PANTHER" id="PTHR15901:SF16">
    <property type="entry name" value="TESTICULAR HAPLOID EXPRESSED GENE PROTEIN"/>
    <property type="match status" value="1"/>
</dbReference>
<dbReference type="Pfam" id="PF14912">
    <property type="entry name" value="THEG"/>
    <property type="match status" value="3"/>
</dbReference>
<dbReference type="PANTHER" id="PTHR15901">
    <property type="entry name" value="TESTICULAR HAPLOID EXPRESSED GENE PROTEIN"/>
    <property type="match status" value="1"/>
</dbReference>
<dbReference type="EMBL" id="JACAGB010000008">
    <property type="protein sequence ID" value="KAF6347515.1"/>
    <property type="molecule type" value="Genomic_DNA"/>
</dbReference>
<dbReference type="AlphaFoldDB" id="A0A7J7XCX4"/>
<keyword evidence="4" id="KW-1185">Reference proteome</keyword>
<reference evidence="3 4" key="1">
    <citation type="journal article" date="2020" name="Nature">
        <title>Six reference-quality genomes reveal evolution of bat adaptations.</title>
        <authorList>
            <person name="Jebb D."/>
            <person name="Huang Z."/>
            <person name="Pippel M."/>
            <person name="Hughes G.M."/>
            <person name="Lavrichenko K."/>
            <person name="Devanna P."/>
            <person name="Winkler S."/>
            <person name="Jermiin L.S."/>
            <person name="Skirmuntt E.C."/>
            <person name="Katzourakis A."/>
            <person name="Burkitt-Gray L."/>
            <person name="Ray D.A."/>
            <person name="Sullivan K.A.M."/>
            <person name="Roscito J.G."/>
            <person name="Kirilenko B.M."/>
            <person name="Davalos L.M."/>
            <person name="Corthals A.P."/>
            <person name="Power M.L."/>
            <person name="Jones G."/>
            <person name="Ransome R.D."/>
            <person name="Dechmann D.K.N."/>
            <person name="Locatelli A.G."/>
            <person name="Puechmaille S.J."/>
            <person name="Fedrigo O."/>
            <person name="Jarvis E.D."/>
            <person name="Hiller M."/>
            <person name="Vernes S.C."/>
            <person name="Myers E.W."/>
            <person name="Teeling E.C."/>
        </authorList>
    </citation>
    <scope>NUCLEOTIDE SEQUENCE [LARGE SCALE GENOMIC DNA]</scope>
    <source>
        <strain evidence="3">MPipKuh1</strain>
        <tissue evidence="3">Flight muscle</tissue>
    </source>
</reference>
<gene>
    <name evidence="3" type="ORF">mPipKuh1_017361</name>
</gene>
<proteinExistence type="predicted"/>
<evidence type="ECO:0000256" key="1">
    <source>
        <dbReference type="ARBA" id="ARBA00022737"/>
    </source>
</evidence>
<sequence length="375" mass="42873">MGDHRQNVLSLCHTSETDDISERGQDDDPLGFQNPVYESRLSKYQDLDDGELGFEDQEEEIPPEEVNEEEITGAQAPGKALTALERARGKEEEEGVTEMSRLSITQRSPSLSVGRGKKKKRRRLLELAKPKANWKSSRDKMGCRCKGFVWISPCMRNLQFCIYWPSVYWTERFMEDTTLTVTVPAVSPRMEELARPKKFHMENYNCNRMPVSPCTLEYQLSNRLRQLAAPKVRNNIWSIDMSEVSKVSKAAMTAIPSARVVQLAKPRPPATLLEEWDPVPKPKPHALDYNRLIHLAMPKALSDQCVLDRDPRWEVLDVTKKAVASPRTRFLAKPKVRKELNEGYDPYYISRASLVARASPRLYELATPKSITKKV</sequence>
<feature type="region of interest" description="Disordered" evidence="2">
    <location>
        <begin position="1"/>
        <end position="75"/>
    </location>
</feature>
<name>A0A7J7XCX4_PIPKU</name>
<evidence type="ECO:0000313" key="3">
    <source>
        <dbReference type="EMBL" id="KAF6347515.1"/>
    </source>
</evidence>
<dbReference type="SMART" id="SM00705">
    <property type="entry name" value="THEG"/>
    <property type="match status" value="7"/>
</dbReference>
<organism evidence="3 4">
    <name type="scientific">Pipistrellus kuhlii</name>
    <name type="common">Kuhl's pipistrelle</name>
    <dbReference type="NCBI Taxonomy" id="59472"/>
    <lineage>
        <taxon>Eukaryota</taxon>
        <taxon>Metazoa</taxon>
        <taxon>Chordata</taxon>
        <taxon>Craniata</taxon>
        <taxon>Vertebrata</taxon>
        <taxon>Euteleostomi</taxon>
        <taxon>Mammalia</taxon>
        <taxon>Eutheria</taxon>
        <taxon>Laurasiatheria</taxon>
        <taxon>Chiroptera</taxon>
        <taxon>Yangochiroptera</taxon>
        <taxon>Vespertilionidae</taxon>
        <taxon>Pipistrellus</taxon>
    </lineage>
</organism>
<dbReference type="InterPro" id="IPR042401">
    <property type="entry name" value="SPMAP2-like"/>
</dbReference>
<accession>A0A7J7XCX4</accession>
<keyword evidence="1" id="KW-0677">Repeat</keyword>
<comment type="caution">
    <text evidence="3">The sequence shown here is derived from an EMBL/GenBank/DDBJ whole genome shotgun (WGS) entry which is preliminary data.</text>
</comment>
<protein>
    <submittedName>
        <fullName evidence="3">Theg spermatid protein</fullName>
    </submittedName>
</protein>
<dbReference type="GO" id="GO:0007283">
    <property type="term" value="P:spermatogenesis"/>
    <property type="evidence" value="ECO:0007669"/>
    <property type="project" value="TreeGrafter"/>
</dbReference>
<evidence type="ECO:0000256" key="2">
    <source>
        <dbReference type="SAM" id="MobiDB-lite"/>
    </source>
</evidence>
<evidence type="ECO:0000313" key="4">
    <source>
        <dbReference type="Proteomes" id="UP000558488"/>
    </source>
</evidence>
<dbReference type="Proteomes" id="UP000558488">
    <property type="component" value="Unassembled WGS sequence"/>
</dbReference>
<feature type="compositionally biased region" description="Acidic residues" evidence="2">
    <location>
        <begin position="47"/>
        <end position="71"/>
    </location>
</feature>
<dbReference type="InterPro" id="IPR006623">
    <property type="entry name" value="THEG"/>
</dbReference>